<dbReference type="InterPro" id="IPR039447">
    <property type="entry name" value="UreH-like_TM_dom"/>
</dbReference>
<feature type="transmembrane region" description="Helical" evidence="1">
    <location>
        <begin position="120"/>
        <end position="141"/>
    </location>
</feature>
<dbReference type="OrthoDB" id="9811044at2"/>
<evidence type="ECO:0000259" key="2">
    <source>
        <dbReference type="Pfam" id="PF13386"/>
    </source>
</evidence>
<protein>
    <submittedName>
        <fullName evidence="3">Urease accessory protein UreH</fullName>
    </submittedName>
</protein>
<sequence length="211" mass="22936">MDEIGLLSVLGFGLLLGIKHAIEPDHVIAVSTIATRTKRLWQSTMTGVFWGIGHTLTLFLLGMIVILMKEEIPESWAVSLEAVVGVMLIYFGITTMISFKKFRTSRTTHSSTKKSRSYGTSIFMGFIHGLAGSAALILLTLSSVNSLAEGAMFILTFGVGTIIGMLLFTTLIGLPFVMTTKKLSMNKAMTQIAGIISTVYGIYYLSSIYFG</sequence>
<keyword evidence="1" id="KW-0812">Transmembrane</keyword>
<feature type="transmembrane region" description="Helical" evidence="1">
    <location>
        <begin position="48"/>
        <end position="68"/>
    </location>
</feature>
<name>A0A1W5ZZK4_9BACI</name>
<keyword evidence="4" id="KW-1185">Reference proteome</keyword>
<dbReference type="EMBL" id="CP020772">
    <property type="protein sequence ID" value="ARI78699.1"/>
    <property type="molecule type" value="Genomic_DNA"/>
</dbReference>
<dbReference type="InterPro" id="IPR052776">
    <property type="entry name" value="Chloro_ReproSupport/MetalTrans"/>
</dbReference>
<organism evidence="3 4">
    <name type="scientific">Halobacillus mangrovi</name>
    <dbReference type="NCBI Taxonomy" id="402384"/>
    <lineage>
        <taxon>Bacteria</taxon>
        <taxon>Bacillati</taxon>
        <taxon>Bacillota</taxon>
        <taxon>Bacilli</taxon>
        <taxon>Bacillales</taxon>
        <taxon>Bacillaceae</taxon>
        <taxon>Halobacillus</taxon>
    </lineage>
</organism>
<feature type="domain" description="Urease accessory protein UreH-like transmembrane" evidence="2">
    <location>
        <begin position="82"/>
        <end position="203"/>
    </location>
</feature>
<evidence type="ECO:0000313" key="4">
    <source>
        <dbReference type="Proteomes" id="UP000192527"/>
    </source>
</evidence>
<feature type="transmembrane region" description="Helical" evidence="1">
    <location>
        <begin position="153"/>
        <end position="177"/>
    </location>
</feature>
<dbReference type="RefSeq" id="WP_085031158.1">
    <property type="nucleotide sequence ID" value="NZ_CP020772.1"/>
</dbReference>
<evidence type="ECO:0000256" key="1">
    <source>
        <dbReference type="SAM" id="Phobius"/>
    </source>
</evidence>
<gene>
    <name evidence="3" type="ORF">HM131_18450</name>
</gene>
<dbReference type="Proteomes" id="UP000192527">
    <property type="component" value="Chromosome"/>
</dbReference>
<feature type="transmembrane region" description="Helical" evidence="1">
    <location>
        <begin position="189"/>
        <end position="210"/>
    </location>
</feature>
<proteinExistence type="predicted"/>
<dbReference type="AlphaFoldDB" id="A0A1W5ZZK4"/>
<feature type="transmembrane region" description="Helical" evidence="1">
    <location>
        <begin position="80"/>
        <end position="99"/>
    </location>
</feature>
<keyword evidence="1" id="KW-0472">Membrane</keyword>
<reference evidence="3 4" key="1">
    <citation type="submission" date="2017-04" db="EMBL/GenBank/DDBJ databases">
        <title>The whole genome sequencing and assembly of Halobacillus mangrovi strain.</title>
        <authorList>
            <person name="Lee S.-J."/>
            <person name="Park M.-K."/>
            <person name="Kim J.-Y."/>
            <person name="Lee Y.-J."/>
            <person name="Yi H."/>
            <person name="Bahn Y.-S."/>
            <person name="Kim J.F."/>
            <person name="Lee D.-W."/>
        </authorList>
    </citation>
    <scope>NUCLEOTIDE SEQUENCE [LARGE SCALE GENOMIC DNA]</scope>
    <source>
        <strain evidence="3 4">KTB 131</strain>
    </source>
</reference>
<dbReference type="PANTHER" id="PTHR33876">
    <property type="entry name" value="UNNAMED PRODUCT"/>
    <property type="match status" value="1"/>
</dbReference>
<dbReference type="KEGG" id="hmn:HM131_18450"/>
<dbReference type="Pfam" id="PF13386">
    <property type="entry name" value="DsbD_2"/>
    <property type="match status" value="1"/>
</dbReference>
<keyword evidence="1" id="KW-1133">Transmembrane helix</keyword>
<dbReference type="PANTHER" id="PTHR33876:SF4">
    <property type="entry name" value="CHLOROPLAST PROTEIN FOR GROWTH AND FERTILITY 2"/>
    <property type="match status" value="1"/>
</dbReference>
<dbReference type="STRING" id="402384.HM131_18450"/>
<evidence type="ECO:0000313" key="3">
    <source>
        <dbReference type="EMBL" id="ARI78699.1"/>
    </source>
</evidence>
<accession>A0A1W5ZZK4</accession>